<feature type="transmembrane region" description="Helical" evidence="9">
    <location>
        <begin position="299"/>
        <end position="320"/>
    </location>
</feature>
<evidence type="ECO:0000256" key="9">
    <source>
        <dbReference type="SAM" id="Phobius"/>
    </source>
</evidence>
<dbReference type="InterPro" id="IPR014756">
    <property type="entry name" value="Ig_E-set"/>
</dbReference>
<keyword evidence="5" id="KW-0732">Signal</keyword>
<dbReference type="GO" id="GO:0005507">
    <property type="term" value="F:copper ion binding"/>
    <property type="evidence" value="ECO:0007669"/>
    <property type="project" value="InterPro"/>
</dbReference>
<feature type="transmembrane region" description="Helical" evidence="9">
    <location>
        <begin position="223"/>
        <end position="249"/>
    </location>
</feature>
<evidence type="ECO:0000259" key="11">
    <source>
        <dbReference type="Pfam" id="PF05425"/>
    </source>
</evidence>
<dbReference type="GO" id="GO:0006825">
    <property type="term" value="P:copper ion transport"/>
    <property type="evidence" value="ECO:0007669"/>
    <property type="project" value="InterPro"/>
</dbReference>
<protein>
    <submittedName>
        <fullName evidence="12">Copper transport protein</fullName>
    </submittedName>
</protein>
<keyword evidence="6 9" id="KW-1133">Transmembrane helix</keyword>
<evidence type="ECO:0000313" key="12">
    <source>
        <dbReference type="EMBL" id="MDR7322267.1"/>
    </source>
</evidence>
<evidence type="ECO:0000256" key="7">
    <source>
        <dbReference type="ARBA" id="ARBA00023008"/>
    </source>
</evidence>
<organism evidence="12 13">
    <name type="scientific">Catenuloplanes niger</name>
    <dbReference type="NCBI Taxonomy" id="587534"/>
    <lineage>
        <taxon>Bacteria</taxon>
        <taxon>Bacillati</taxon>
        <taxon>Actinomycetota</taxon>
        <taxon>Actinomycetes</taxon>
        <taxon>Micromonosporales</taxon>
        <taxon>Micromonosporaceae</taxon>
        <taxon>Catenuloplanes</taxon>
    </lineage>
</organism>
<dbReference type="PANTHER" id="PTHR34820">
    <property type="entry name" value="INNER MEMBRANE PROTEIN YEBZ"/>
    <property type="match status" value="1"/>
</dbReference>
<dbReference type="GO" id="GO:0042597">
    <property type="term" value="C:periplasmic space"/>
    <property type="evidence" value="ECO:0007669"/>
    <property type="project" value="InterPro"/>
</dbReference>
<dbReference type="PANTHER" id="PTHR34820:SF4">
    <property type="entry name" value="INNER MEMBRANE PROTEIN YEBZ"/>
    <property type="match status" value="1"/>
</dbReference>
<evidence type="ECO:0000256" key="3">
    <source>
        <dbReference type="ARBA" id="ARBA00022692"/>
    </source>
</evidence>
<keyword evidence="8 9" id="KW-0472">Membrane</keyword>
<feature type="transmembrane region" description="Helical" evidence="9">
    <location>
        <begin position="368"/>
        <end position="389"/>
    </location>
</feature>
<dbReference type="GO" id="GO:0005886">
    <property type="term" value="C:plasma membrane"/>
    <property type="evidence" value="ECO:0007669"/>
    <property type="project" value="UniProtKB-SubCell"/>
</dbReference>
<feature type="transmembrane region" description="Helical" evidence="9">
    <location>
        <begin position="332"/>
        <end position="356"/>
    </location>
</feature>
<dbReference type="InterPro" id="IPR014755">
    <property type="entry name" value="Cu-Rt/internalin_Ig-like"/>
</dbReference>
<accession>A0AAE3ZM11</accession>
<name>A0AAE3ZM11_9ACTN</name>
<keyword evidence="3 9" id="KW-0812">Transmembrane</keyword>
<feature type="transmembrane region" description="Helical" evidence="9">
    <location>
        <begin position="410"/>
        <end position="428"/>
    </location>
</feature>
<feature type="transmembrane region" description="Helical" evidence="9">
    <location>
        <begin position="153"/>
        <end position="173"/>
    </location>
</feature>
<dbReference type="InterPro" id="IPR032694">
    <property type="entry name" value="CopC/D"/>
</dbReference>
<dbReference type="Pfam" id="PF04234">
    <property type="entry name" value="CopC"/>
    <property type="match status" value="1"/>
</dbReference>
<feature type="transmembrane region" description="Helical" evidence="9">
    <location>
        <begin position="261"/>
        <end position="279"/>
    </location>
</feature>
<dbReference type="EMBL" id="JAVDYC010000001">
    <property type="protein sequence ID" value="MDR7322267.1"/>
    <property type="molecule type" value="Genomic_DNA"/>
</dbReference>
<dbReference type="Gene3D" id="2.60.40.1220">
    <property type="match status" value="1"/>
</dbReference>
<keyword evidence="4" id="KW-0479">Metal-binding</keyword>
<evidence type="ECO:0000313" key="13">
    <source>
        <dbReference type="Proteomes" id="UP001183629"/>
    </source>
</evidence>
<evidence type="ECO:0000256" key="6">
    <source>
        <dbReference type="ARBA" id="ARBA00022989"/>
    </source>
</evidence>
<comment type="caution">
    <text evidence="12">The sequence shown here is derived from an EMBL/GenBank/DDBJ whole genome shotgun (WGS) entry which is preliminary data.</text>
</comment>
<comment type="subcellular location">
    <subcellularLocation>
        <location evidence="1">Cell membrane</location>
        <topology evidence="1">Multi-pass membrane protein</topology>
    </subcellularLocation>
</comment>
<dbReference type="Proteomes" id="UP001183629">
    <property type="component" value="Unassembled WGS sequence"/>
</dbReference>
<dbReference type="AlphaFoldDB" id="A0AAE3ZM11"/>
<keyword evidence="2" id="KW-1003">Cell membrane</keyword>
<sequence>MTAERRRRWAVLAALVLGALAVFVGPASPASAHAVLQRTTPATQSVVQTAPGDVKLTFSEGVSPVSGKIQVIAPNGDRVGGDPRAEGSTLIIPITADQRGTYLVSYRVISADSHPVSGAFTFSVGATSAVPALTDDGDETDPVVKNTIPVVKFLGYAGLVLVVGPVLVLLFLWPARLSRRVPARLVRAGLGLVAFSTLAALYLQAPYTSGGNILDAGGLGDVVASAFGTALLVRLGLLAAIAIMLRPILAERGDGGRSGENMVDLIVLAALGTAAVFTWPLTGHPSASPVAAVSVVVDAVHLVSMAVWLGGLVMLVGFLLRQASERELGAILPIWSRWAALAVSALLLAGVVNALIEIGTPAALTGTTYGRFILAKTALFAAVVGIAAYSRSLVRKRVTTENPGRIRTAVWAELAITVVVLGLTSVLVQQTPARTESENAALTDQGYFSVLVDSPLYTLQVELDPAKVGSNSMHLYAYEPGTTNLLKAEEWTTTAALPAAGIEPIDVPMLRVADNHAISEFQLPAAGTWEFKFTLRTTEIDQATVTVTVDVAS</sequence>
<dbReference type="SUPFAM" id="SSF81296">
    <property type="entry name" value="E set domains"/>
    <property type="match status" value="1"/>
</dbReference>
<evidence type="ECO:0000256" key="2">
    <source>
        <dbReference type="ARBA" id="ARBA00022475"/>
    </source>
</evidence>
<keyword evidence="13" id="KW-1185">Reference proteome</keyword>
<proteinExistence type="predicted"/>
<feature type="domain" description="Copper resistance protein D" evidence="11">
    <location>
        <begin position="330"/>
        <end position="427"/>
    </location>
</feature>
<gene>
    <name evidence="12" type="ORF">J2S44_002517</name>
</gene>
<evidence type="ECO:0000259" key="10">
    <source>
        <dbReference type="Pfam" id="PF04234"/>
    </source>
</evidence>
<feature type="domain" description="CopC" evidence="10">
    <location>
        <begin position="33"/>
        <end position="124"/>
    </location>
</feature>
<feature type="transmembrane region" description="Helical" evidence="9">
    <location>
        <begin position="185"/>
        <end position="203"/>
    </location>
</feature>
<evidence type="ECO:0000256" key="8">
    <source>
        <dbReference type="ARBA" id="ARBA00023136"/>
    </source>
</evidence>
<dbReference type="InterPro" id="IPR008457">
    <property type="entry name" value="Cu-R_CopD_dom"/>
</dbReference>
<dbReference type="Pfam" id="PF05425">
    <property type="entry name" value="CopD"/>
    <property type="match status" value="1"/>
</dbReference>
<evidence type="ECO:0000256" key="1">
    <source>
        <dbReference type="ARBA" id="ARBA00004651"/>
    </source>
</evidence>
<evidence type="ECO:0000256" key="5">
    <source>
        <dbReference type="ARBA" id="ARBA00022729"/>
    </source>
</evidence>
<dbReference type="GO" id="GO:0046688">
    <property type="term" value="P:response to copper ion"/>
    <property type="evidence" value="ECO:0007669"/>
    <property type="project" value="InterPro"/>
</dbReference>
<keyword evidence="7" id="KW-0186">Copper</keyword>
<evidence type="ECO:0000256" key="4">
    <source>
        <dbReference type="ARBA" id="ARBA00022723"/>
    </source>
</evidence>
<reference evidence="12 13" key="1">
    <citation type="submission" date="2023-07" db="EMBL/GenBank/DDBJ databases">
        <title>Sequencing the genomes of 1000 actinobacteria strains.</title>
        <authorList>
            <person name="Klenk H.-P."/>
        </authorList>
    </citation>
    <scope>NUCLEOTIDE SEQUENCE [LARGE SCALE GENOMIC DNA]</scope>
    <source>
        <strain evidence="12 13">DSM 44711</strain>
    </source>
</reference>
<dbReference type="InterPro" id="IPR007348">
    <property type="entry name" value="CopC_dom"/>
</dbReference>